<keyword evidence="2" id="KW-0489">Methyltransferase</keyword>
<dbReference type="PIRSF" id="PIRSF017393">
    <property type="entry name" value="MTase_SAV2177"/>
    <property type="match status" value="1"/>
</dbReference>
<dbReference type="InterPro" id="IPR006764">
    <property type="entry name" value="SAM_dep_MeTrfase_SAV2177_type"/>
</dbReference>
<evidence type="ECO:0000313" key="3">
    <source>
        <dbReference type="Proteomes" id="UP000175829"/>
    </source>
</evidence>
<dbReference type="Proteomes" id="UP000175829">
    <property type="component" value="Unassembled WGS sequence"/>
</dbReference>
<dbReference type="SUPFAM" id="SSF53335">
    <property type="entry name" value="S-adenosyl-L-methionine-dependent methyltransferases"/>
    <property type="match status" value="1"/>
</dbReference>
<keyword evidence="2" id="KW-0808">Transferase</keyword>
<dbReference type="PATRIC" id="fig|943816.4.peg.3191"/>
<dbReference type="AlphaFoldDB" id="A0A1E7K6C5"/>
<dbReference type="GO" id="GO:0032259">
    <property type="term" value="P:methylation"/>
    <property type="evidence" value="ECO:0007669"/>
    <property type="project" value="UniProtKB-KW"/>
</dbReference>
<dbReference type="Gene3D" id="3.40.50.150">
    <property type="entry name" value="Vaccinia Virus protein VP39"/>
    <property type="match status" value="1"/>
</dbReference>
<dbReference type="InterPro" id="IPR029063">
    <property type="entry name" value="SAM-dependent_MTases_sf"/>
</dbReference>
<accession>A0A1E7K6C5</accession>
<dbReference type="EMBL" id="LJGV01000022">
    <property type="protein sequence ID" value="OEU99473.1"/>
    <property type="molecule type" value="Genomic_DNA"/>
</dbReference>
<name>A0A1E7K6C5_9ACTN</name>
<protein>
    <submittedName>
        <fullName evidence="2">Methyltransferase</fullName>
    </submittedName>
</protein>
<comment type="caution">
    <text evidence="2">The sequence shown here is derived from an EMBL/GenBank/DDBJ whole genome shotgun (WGS) entry which is preliminary data.</text>
</comment>
<sequence length="274" mass="29768">MTAEGNPPGIDTTKPHSARMYDYYLGGKTHYEVDVQAAEAVIATVPFAGAMARANRDFMTRATRWLAAEAGVRQFLDIGSGIPTEPNLHQVAQSVAPDARVVYTDSDPIVLQYAQALLHSTPEGRTTYLQADAAEPESIADSDELHATLDLSRPVALSVNALFHFVPDEWGPYEILTGLLDRLPSGSYLCLSHATADIDDPALAALGREVEEIYAKGGTALRLRDRSEVGRFFEGLELVEPGLVMAHDWRPEPGQTDELEEGQPSMLAGLARKP</sequence>
<dbReference type="Pfam" id="PF04672">
    <property type="entry name" value="Methyltransf_19"/>
    <property type="match status" value="1"/>
</dbReference>
<evidence type="ECO:0000256" key="1">
    <source>
        <dbReference type="SAM" id="MobiDB-lite"/>
    </source>
</evidence>
<reference evidence="2 3" key="1">
    <citation type="journal article" date="2016" name="Front. Microbiol.">
        <title>Comparative Genomics Analysis of Streptomyces Species Reveals Their Adaptation to the Marine Environment and Their Diversity at the Genomic Level.</title>
        <authorList>
            <person name="Tian X."/>
            <person name="Zhang Z."/>
            <person name="Yang T."/>
            <person name="Chen M."/>
            <person name="Li J."/>
            <person name="Chen F."/>
            <person name="Yang J."/>
            <person name="Li W."/>
            <person name="Zhang B."/>
            <person name="Zhang Z."/>
            <person name="Wu J."/>
            <person name="Zhang C."/>
            <person name="Long L."/>
            <person name="Xiao J."/>
        </authorList>
    </citation>
    <scope>NUCLEOTIDE SEQUENCE [LARGE SCALE GENOMIC DNA]</scope>
    <source>
        <strain evidence="2 3">SCSIO M10379</strain>
    </source>
</reference>
<feature type="region of interest" description="Disordered" evidence="1">
    <location>
        <begin position="250"/>
        <end position="274"/>
    </location>
</feature>
<gene>
    <name evidence="2" type="ORF">AN217_18480</name>
</gene>
<proteinExistence type="predicted"/>
<dbReference type="CDD" id="cd02440">
    <property type="entry name" value="AdoMet_MTases"/>
    <property type="match status" value="1"/>
</dbReference>
<dbReference type="GO" id="GO:0008168">
    <property type="term" value="F:methyltransferase activity"/>
    <property type="evidence" value="ECO:0007669"/>
    <property type="project" value="UniProtKB-KW"/>
</dbReference>
<organism evidence="2 3">
    <name type="scientific">Streptomyces qinglanensis</name>
    <dbReference type="NCBI Taxonomy" id="943816"/>
    <lineage>
        <taxon>Bacteria</taxon>
        <taxon>Bacillati</taxon>
        <taxon>Actinomycetota</taxon>
        <taxon>Actinomycetes</taxon>
        <taxon>Kitasatosporales</taxon>
        <taxon>Streptomycetaceae</taxon>
        <taxon>Streptomyces</taxon>
    </lineage>
</organism>
<evidence type="ECO:0000313" key="2">
    <source>
        <dbReference type="EMBL" id="OEU99473.1"/>
    </source>
</evidence>
<dbReference type="RefSeq" id="WP_027759362.1">
    <property type="nucleotide sequence ID" value="NZ_LJGV01000022.1"/>
</dbReference>